<accession>A0AA38UH66</accession>
<sequence length="103" mass="10770">PPPSTTSTTITDEINALVEHVRAGALTPNGPITPFTPSHLDWAGDDEEDGSLPDLNDWGVSTSSAEPQKDAEPVNNAEPDTNVSTKIAAISPILVEGLKSLPE</sequence>
<gene>
    <name evidence="2" type="ORF">F5878DRAFT_502595</name>
</gene>
<proteinExistence type="predicted"/>
<dbReference type="EMBL" id="MU806054">
    <property type="protein sequence ID" value="KAJ3841050.1"/>
    <property type="molecule type" value="Genomic_DNA"/>
</dbReference>
<dbReference type="AlphaFoldDB" id="A0AA38UH66"/>
<keyword evidence="3" id="KW-1185">Reference proteome</keyword>
<evidence type="ECO:0000256" key="1">
    <source>
        <dbReference type="SAM" id="MobiDB-lite"/>
    </source>
</evidence>
<name>A0AA38UH66_9AGAR</name>
<dbReference type="Proteomes" id="UP001163846">
    <property type="component" value="Unassembled WGS sequence"/>
</dbReference>
<feature type="region of interest" description="Disordered" evidence="1">
    <location>
        <begin position="25"/>
        <end position="88"/>
    </location>
</feature>
<protein>
    <submittedName>
        <fullName evidence="2">Uncharacterized protein</fullName>
    </submittedName>
</protein>
<feature type="non-terminal residue" evidence="2">
    <location>
        <position position="103"/>
    </location>
</feature>
<evidence type="ECO:0000313" key="3">
    <source>
        <dbReference type="Proteomes" id="UP001163846"/>
    </source>
</evidence>
<evidence type="ECO:0000313" key="2">
    <source>
        <dbReference type="EMBL" id="KAJ3841050.1"/>
    </source>
</evidence>
<reference evidence="2" key="1">
    <citation type="submission" date="2022-08" db="EMBL/GenBank/DDBJ databases">
        <authorList>
            <consortium name="DOE Joint Genome Institute"/>
            <person name="Min B."/>
            <person name="Riley R."/>
            <person name="Sierra-Patev S."/>
            <person name="Naranjo-Ortiz M."/>
            <person name="Looney B."/>
            <person name="Konkel Z."/>
            <person name="Slot J.C."/>
            <person name="Sakamoto Y."/>
            <person name="Steenwyk J.L."/>
            <person name="Rokas A."/>
            <person name="Carro J."/>
            <person name="Camarero S."/>
            <person name="Ferreira P."/>
            <person name="Molpeceres G."/>
            <person name="Ruiz-Duenas F.J."/>
            <person name="Serrano A."/>
            <person name="Henrissat B."/>
            <person name="Drula E."/>
            <person name="Hughes K.W."/>
            <person name="Mata J.L."/>
            <person name="Ishikawa N.K."/>
            <person name="Vargas-Isla R."/>
            <person name="Ushijima S."/>
            <person name="Smith C.A."/>
            <person name="Ahrendt S."/>
            <person name="Andreopoulos W."/>
            <person name="He G."/>
            <person name="Labutti K."/>
            <person name="Lipzen A."/>
            <person name="Ng V."/>
            <person name="Sandor L."/>
            <person name="Barry K."/>
            <person name="Martinez A.T."/>
            <person name="Xiao Y."/>
            <person name="Gibbons J.G."/>
            <person name="Terashima K."/>
            <person name="Hibbett D.S."/>
            <person name="Grigoriev I.V."/>
        </authorList>
    </citation>
    <scope>NUCLEOTIDE SEQUENCE</scope>
    <source>
        <strain evidence="2">TFB9207</strain>
    </source>
</reference>
<comment type="caution">
    <text evidence="2">The sequence shown here is derived from an EMBL/GenBank/DDBJ whole genome shotgun (WGS) entry which is preliminary data.</text>
</comment>
<feature type="non-terminal residue" evidence="2">
    <location>
        <position position="1"/>
    </location>
</feature>
<organism evidence="2 3">
    <name type="scientific">Lentinula raphanica</name>
    <dbReference type="NCBI Taxonomy" id="153919"/>
    <lineage>
        <taxon>Eukaryota</taxon>
        <taxon>Fungi</taxon>
        <taxon>Dikarya</taxon>
        <taxon>Basidiomycota</taxon>
        <taxon>Agaricomycotina</taxon>
        <taxon>Agaricomycetes</taxon>
        <taxon>Agaricomycetidae</taxon>
        <taxon>Agaricales</taxon>
        <taxon>Marasmiineae</taxon>
        <taxon>Omphalotaceae</taxon>
        <taxon>Lentinula</taxon>
    </lineage>
</organism>